<evidence type="ECO:0000259" key="9">
    <source>
        <dbReference type="Pfam" id="PF00432"/>
    </source>
</evidence>
<dbReference type="Pfam" id="PF00432">
    <property type="entry name" value="Prenyltrans"/>
    <property type="match status" value="2"/>
</dbReference>
<evidence type="ECO:0000256" key="3">
    <source>
        <dbReference type="ARBA" id="ARBA00022525"/>
    </source>
</evidence>
<dbReference type="Pfam" id="PF00746">
    <property type="entry name" value="Gram_pos_anchor"/>
    <property type="match status" value="1"/>
</dbReference>
<feature type="region of interest" description="Disordered" evidence="7">
    <location>
        <begin position="340"/>
        <end position="511"/>
    </location>
</feature>
<comment type="subcellular location">
    <subcellularLocation>
        <location evidence="1">Secreted</location>
        <location evidence="1">Cell wall</location>
        <topology evidence="1">Peptidoglycan-anchor</topology>
    </subcellularLocation>
</comment>
<feature type="domain" description="Gram-positive cocci surface proteins LPxTG" evidence="10">
    <location>
        <begin position="506"/>
        <end position="541"/>
    </location>
</feature>
<dbReference type="AlphaFoldDB" id="A0A494YY06"/>
<keyword evidence="8" id="KW-0812">Transmembrane</keyword>
<feature type="domain" description="Prenyltransferase alpha-alpha toroid" evidence="9">
    <location>
        <begin position="280"/>
        <end position="328"/>
    </location>
</feature>
<keyword evidence="8" id="KW-0472">Membrane</keyword>
<dbReference type="EMBL" id="RBZO01000016">
    <property type="protein sequence ID" value="RKQ15006.1"/>
    <property type="molecule type" value="Genomic_DNA"/>
</dbReference>
<feature type="domain" description="Prenyltransferase alpha-alpha toroid" evidence="9">
    <location>
        <begin position="132"/>
        <end position="251"/>
    </location>
</feature>
<reference evidence="11 12" key="1">
    <citation type="journal article" date="2015" name="Antonie Van Leeuwenhoek">
        <title>Oceanobacillus bengalensis sp. nov., a bacterium isolated from seawater of the Bay of Bengal.</title>
        <authorList>
            <person name="Yongchang O."/>
            <person name="Xiang W."/>
            <person name="Wang G."/>
        </authorList>
    </citation>
    <scope>NUCLEOTIDE SEQUENCE [LARGE SCALE GENOMIC DNA]</scope>
    <source>
        <strain evidence="11 12">MCCC 1K00260</strain>
    </source>
</reference>
<evidence type="ECO:0000259" key="10">
    <source>
        <dbReference type="Pfam" id="PF00746"/>
    </source>
</evidence>
<evidence type="ECO:0000256" key="7">
    <source>
        <dbReference type="SAM" id="MobiDB-lite"/>
    </source>
</evidence>
<feature type="compositionally biased region" description="Basic and acidic residues" evidence="7">
    <location>
        <begin position="488"/>
        <end position="497"/>
    </location>
</feature>
<evidence type="ECO:0000256" key="2">
    <source>
        <dbReference type="ARBA" id="ARBA00022512"/>
    </source>
</evidence>
<evidence type="ECO:0000313" key="12">
    <source>
        <dbReference type="Proteomes" id="UP000281813"/>
    </source>
</evidence>
<dbReference type="OrthoDB" id="411361at2"/>
<keyword evidence="3" id="KW-0964">Secreted</keyword>
<protein>
    <submittedName>
        <fullName evidence="11">LPXTG cell wall anchor domain-containing protein</fullName>
    </submittedName>
</protein>
<keyword evidence="4" id="KW-0732">Signal</keyword>
<accession>A0A494YY06</accession>
<dbReference type="InterPro" id="IPR008930">
    <property type="entry name" value="Terpenoid_cyclase/PrenylTrfase"/>
</dbReference>
<name>A0A494YY06_9BACI</name>
<evidence type="ECO:0000256" key="4">
    <source>
        <dbReference type="ARBA" id="ARBA00022729"/>
    </source>
</evidence>
<proteinExistence type="predicted"/>
<organism evidence="11 12">
    <name type="scientific">Oceanobacillus bengalensis</name>
    <dbReference type="NCBI Taxonomy" id="1435466"/>
    <lineage>
        <taxon>Bacteria</taxon>
        <taxon>Bacillati</taxon>
        <taxon>Bacillota</taxon>
        <taxon>Bacilli</taxon>
        <taxon>Bacillales</taxon>
        <taxon>Bacillaceae</taxon>
        <taxon>Oceanobacillus</taxon>
    </lineage>
</organism>
<evidence type="ECO:0000256" key="5">
    <source>
        <dbReference type="ARBA" id="ARBA00022737"/>
    </source>
</evidence>
<evidence type="ECO:0000256" key="6">
    <source>
        <dbReference type="ARBA" id="ARBA00023088"/>
    </source>
</evidence>
<dbReference type="Proteomes" id="UP000281813">
    <property type="component" value="Unassembled WGS sequence"/>
</dbReference>
<keyword evidence="5" id="KW-0677">Repeat</keyword>
<feature type="compositionally biased region" description="Polar residues" evidence="7">
    <location>
        <begin position="499"/>
        <end position="511"/>
    </location>
</feature>
<dbReference type="InterPro" id="IPR019931">
    <property type="entry name" value="LPXTG_anchor"/>
</dbReference>
<evidence type="ECO:0000313" key="11">
    <source>
        <dbReference type="EMBL" id="RKQ15006.1"/>
    </source>
</evidence>
<dbReference type="GO" id="GO:0003824">
    <property type="term" value="F:catalytic activity"/>
    <property type="evidence" value="ECO:0007669"/>
    <property type="project" value="InterPro"/>
</dbReference>
<keyword evidence="12" id="KW-1185">Reference proteome</keyword>
<keyword evidence="2" id="KW-0134">Cell wall</keyword>
<feature type="compositionally biased region" description="Acidic residues" evidence="7">
    <location>
        <begin position="344"/>
        <end position="353"/>
    </location>
</feature>
<comment type="caution">
    <text evidence="11">The sequence shown here is derived from an EMBL/GenBank/DDBJ whole genome shotgun (WGS) entry which is preliminary data.</text>
</comment>
<keyword evidence="6" id="KW-0572">Peptidoglycan-anchor</keyword>
<gene>
    <name evidence="11" type="ORF">D8M05_11135</name>
</gene>
<dbReference type="Gene3D" id="1.50.10.20">
    <property type="match status" value="1"/>
</dbReference>
<dbReference type="SUPFAM" id="SSF48239">
    <property type="entry name" value="Terpenoid cyclases/Protein prenyltransferases"/>
    <property type="match status" value="1"/>
</dbReference>
<dbReference type="NCBIfam" id="TIGR01167">
    <property type="entry name" value="LPXTG_anchor"/>
    <property type="match status" value="1"/>
</dbReference>
<evidence type="ECO:0000256" key="1">
    <source>
        <dbReference type="ARBA" id="ARBA00004168"/>
    </source>
</evidence>
<dbReference type="InterPro" id="IPR001330">
    <property type="entry name" value="Prenyltrans"/>
</dbReference>
<evidence type="ECO:0000256" key="8">
    <source>
        <dbReference type="SAM" id="Phobius"/>
    </source>
</evidence>
<feature type="compositionally biased region" description="Polar residues" evidence="7">
    <location>
        <begin position="473"/>
        <end position="487"/>
    </location>
</feature>
<dbReference type="CDD" id="cd00688">
    <property type="entry name" value="ISOPREN_C2_like"/>
    <property type="match status" value="1"/>
</dbReference>
<feature type="transmembrane region" description="Helical" evidence="8">
    <location>
        <begin position="519"/>
        <end position="538"/>
    </location>
</feature>
<sequence length="547" mass="59706">MEKMRRESMRKAIFQQFAVILSMLVVLSNLSFLHPQVSYAEESENYIGQVTSAIENVSAYIIENGVNGEWEAIGLAQAGKEVPEDYLDVFHQNVQDQVIDALENGRIKITDTERLAMAAVALKLDPRDINGVNLIEMIYNSPDRRGGYDTMTFQGNNGPIFALIALDTKMYDVPSDARWNRQGLIDELLRTQNDNGSWALNEAFGTPSVDITGMALIALSPYRDQPKVREALDKTVEWLSSVQTEEGGFDGGSFVGGITSEAASQVIIGLSAYGIDAAGEQFTKNGNSLIDHLLEFQNADGGFKHTMDYDFSNGMATEQALQALVAYDFFLKGKGNVYQFGSEQSEENPDEVETPGNGEENPDEGETPGNGEENPDEGETPGNGEENPDEGETPGNGEENPDEVETPGNGEENPDEVETPGNGGENPDEVETPGNGEENPDEVETPGNGGENPDEVEIPGNGEENLDEKEINQDGTVANNDKNQSSLEKNKHNKIDNGMETSMQTENGGQLPDTSTNTFNYIFIGLMAVLLGGFLWLFRKKINMKDI</sequence>
<keyword evidence="8" id="KW-1133">Transmembrane helix</keyword>